<dbReference type="AlphaFoldDB" id="A0A520KTD0"/>
<organism evidence="1 2">
    <name type="scientific">Methanoliparum thermophilum</name>
    <dbReference type="NCBI Taxonomy" id="2491083"/>
    <lineage>
        <taxon>Archaea</taxon>
        <taxon>Methanobacteriati</taxon>
        <taxon>Methanobacteriota</taxon>
        <taxon>Candidatus Methanoliparia</taxon>
        <taxon>Candidatus Methanoliparales</taxon>
        <taxon>Candidatus Methanoliparaceae</taxon>
        <taxon>Candidatus Methanoliparum</taxon>
    </lineage>
</organism>
<evidence type="ECO:0000313" key="1">
    <source>
        <dbReference type="EMBL" id="RZN65239.1"/>
    </source>
</evidence>
<accession>A0A520KTD0</accession>
<name>A0A520KTD0_METT2</name>
<dbReference type="EMBL" id="RXIF01000003">
    <property type="protein sequence ID" value="RZN65239.1"/>
    <property type="molecule type" value="Genomic_DNA"/>
</dbReference>
<gene>
    <name evidence="1" type="ORF">EF806_01600</name>
</gene>
<dbReference type="Proteomes" id="UP000317158">
    <property type="component" value="Unassembled WGS sequence"/>
</dbReference>
<sequence>MTVGLGEVITIPIGALVTEFLAGFFTANFCSFWKSLSHNITEIVLIILGPVEVNAAYVDGSTKAFLDAAWKLIDNLIP</sequence>
<evidence type="ECO:0000313" key="2">
    <source>
        <dbReference type="Proteomes" id="UP000317158"/>
    </source>
</evidence>
<reference evidence="1 2" key="1">
    <citation type="journal article" date="2019" name="Nat. Microbiol.">
        <title>Wide diversity of methane and short-chain alkane metabolisms in uncultured archaea.</title>
        <authorList>
            <person name="Borrel G."/>
            <person name="Adam P.S."/>
            <person name="McKay L.J."/>
            <person name="Chen L.X."/>
            <person name="Sierra-Garcia I.N."/>
            <person name="Sieber C.M."/>
            <person name="Letourneur Q."/>
            <person name="Ghozlane A."/>
            <person name="Andersen G.L."/>
            <person name="Li W.J."/>
            <person name="Hallam S.J."/>
            <person name="Muyzer G."/>
            <person name="de Oliveira V.M."/>
            <person name="Inskeep W.P."/>
            <person name="Banfield J.F."/>
            <person name="Gribaldo S."/>
        </authorList>
    </citation>
    <scope>NUCLEOTIDE SEQUENCE [LARGE SCALE GENOMIC DNA]</scope>
    <source>
        <strain evidence="1">NM1a</strain>
    </source>
</reference>
<protein>
    <submittedName>
        <fullName evidence="1">Uncharacterized protein</fullName>
    </submittedName>
</protein>
<comment type="caution">
    <text evidence="1">The sequence shown here is derived from an EMBL/GenBank/DDBJ whole genome shotgun (WGS) entry which is preliminary data.</text>
</comment>
<proteinExistence type="predicted"/>